<dbReference type="GO" id="GO:0043164">
    <property type="term" value="P:Gram-negative-bacterium-type cell wall biogenesis"/>
    <property type="evidence" value="ECO:0007669"/>
    <property type="project" value="TreeGrafter"/>
</dbReference>
<accession>A0A7X2TL88</accession>
<dbReference type="CDD" id="cd06259">
    <property type="entry name" value="YdcF-like"/>
    <property type="match status" value="1"/>
</dbReference>
<feature type="transmembrane region" description="Helical" evidence="1">
    <location>
        <begin position="30"/>
        <end position="55"/>
    </location>
</feature>
<dbReference type="GO" id="GO:0000270">
    <property type="term" value="P:peptidoglycan metabolic process"/>
    <property type="evidence" value="ECO:0007669"/>
    <property type="project" value="TreeGrafter"/>
</dbReference>
<sequence length="249" mass="27837">MGIITSLLGIVCILYYIAGVRYAGYRVSGLWIWLAAGIGLMVWGGCRIGCAVAGVPFFVPGALVAIVRVCLLAGLVLFFYLEHQIGTGMKAKGIENLDYIIVLGCQVKGTKPSKALKDRLDTAKEYMQANPETIAVLSGGQGKMEEISEAECMRRYLEKAGISRERLILEQRSTTTRQNLGYSRRYMDYRHDEIGIITNNFHVYRSVLLARRSGYQRVCGIAAPCKSVLLYHYLVREAFALAREMLHKR</sequence>
<dbReference type="InterPro" id="IPR003848">
    <property type="entry name" value="DUF218"/>
</dbReference>
<evidence type="ECO:0000313" key="4">
    <source>
        <dbReference type="Proteomes" id="UP000440513"/>
    </source>
</evidence>
<dbReference type="PANTHER" id="PTHR30336">
    <property type="entry name" value="INNER MEMBRANE PROTEIN, PROBABLE PERMEASE"/>
    <property type="match status" value="1"/>
</dbReference>
<dbReference type="Proteomes" id="UP000440513">
    <property type="component" value="Unassembled WGS sequence"/>
</dbReference>
<evidence type="ECO:0000259" key="2">
    <source>
        <dbReference type="Pfam" id="PF02698"/>
    </source>
</evidence>
<proteinExistence type="predicted"/>
<dbReference type="RefSeq" id="WP_154431401.1">
    <property type="nucleotide sequence ID" value="NZ_VUMS01000003.1"/>
</dbReference>
<keyword evidence="1" id="KW-0472">Membrane</keyword>
<dbReference type="EMBL" id="VUMS01000003">
    <property type="protein sequence ID" value="MST65620.1"/>
    <property type="molecule type" value="Genomic_DNA"/>
</dbReference>
<organism evidence="3 4">
    <name type="scientific">Oliverpabstia intestinalis</name>
    <dbReference type="NCBI Taxonomy" id="2606633"/>
    <lineage>
        <taxon>Bacteria</taxon>
        <taxon>Bacillati</taxon>
        <taxon>Bacillota</taxon>
        <taxon>Clostridia</taxon>
        <taxon>Lachnospirales</taxon>
        <taxon>Lachnospiraceae</taxon>
        <taxon>Oliverpabstia</taxon>
    </lineage>
</organism>
<gene>
    <name evidence="3" type="ORF">FYJ57_02475</name>
</gene>
<feature type="transmembrane region" description="Helical" evidence="1">
    <location>
        <begin position="61"/>
        <end position="81"/>
    </location>
</feature>
<protein>
    <submittedName>
        <fullName evidence="3">YdcF family protein</fullName>
    </submittedName>
</protein>
<feature type="domain" description="DUF218" evidence="2">
    <location>
        <begin position="98"/>
        <end position="245"/>
    </location>
</feature>
<dbReference type="Gene3D" id="3.40.50.620">
    <property type="entry name" value="HUPs"/>
    <property type="match status" value="1"/>
</dbReference>
<keyword evidence="1" id="KW-1133">Transmembrane helix</keyword>
<keyword evidence="4" id="KW-1185">Reference proteome</keyword>
<keyword evidence="1" id="KW-0812">Transmembrane</keyword>
<evidence type="ECO:0000313" key="3">
    <source>
        <dbReference type="EMBL" id="MST65620.1"/>
    </source>
</evidence>
<dbReference type="InterPro" id="IPR051599">
    <property type="entry name" value="Cell_Envelope_Assoc"/>
</dbReference>
<dbReference type="GO" id="GO:0005886">
    <property type="term" value="C:plasma membrane"/>
    <property type="evidence" value="ECO:0007669"/>
    <property type="project" value="TreeGrafter"/>
</dbReference>
<name>A0A7X2TL88_9FIRM</name>
<reference evidence="3 4" key="1">
    <citation type="submission" date="2019-08" db="EMBL/GenBank/DDBJ databases">
        <title>In-depth cultivation of the pig gut microbiome towards novel bacterial diversity and tailored functional studies.</title>
        <authorList>
            <person name="Wylensek D."/>
            <person name="Hitch T.C.A."/>
            <person name="Clavel T."/>
        </authorList>
    </citation>
    <scope>NUCLEOTIDE SEQUENCE [LARGE SCALE GENOMIC DNA]</scope>
    <source>
        <strain evidence="3 4">BSM-380-WT-5A</strain>
    </source>
</reference>
<feature type="transmembrane region" description="Helical" evidence="1">
    <location>
        <begin position="6"/>
        <end position="23"/>
    </location>
</feature>
<comment type="caution">
    <text evidence="3">The sequence shown here is derived from an EMBL/GenBank/DDBJ whole genome shotgun (WGS) entry which is preliminary data.</text>
</comment>
<dbReference type="AlphaFoldDB" id="A0A7X2TL88"/>
<evidence type="ECO:0000256" key="1">
    <source>
        <dbReference type="SAM" id="Phobius"/>
    </source>
</evidence>
<dbReference type="InterPro" id="IPR014729">
    <property type="entry name" value="Rossmann-like_a/b/a_fold"/>
</dbReference>
<dbReference type="Pfam" id="PF02698">
    <property type="entry name" value="DUF218"/>
    <property type="match status" value="1"/>
</dbReference>
<dbReference type="PANTHER" id="PTHR30336:SF4">
    <property type="entry name" value="ENVELOPE BIOGENESIS FACTOR ELYC"/>
    <property type="match status" value="1"/>
</dbReference>